<feature type="region of interest" description="Disordered" evidence="3">
    <location>
        <begin position="625"/>
        <end position="692"/>
    </location>
</feature>
<feature type="domain" description="K Homology" evidence="4">
    <location>
        <begin position="236"/>
        <end position="306"/>
    </location>
</feature>
<dbReference type="Gene3D" id="3.30.1370.10">
    <property type="entry name" value="K Homology domain, type 1"/>
    <property type="match status" value="3"/>
</dbReference>
<dbReference type="Proteomes" id="UP000247409">
    <property type="component" value="Unassembled WGS sequence"/>
</dbReference>
<reference evidence="5 6" key="1">
    <citation type="journal article" date="2018" name="Mol. Biol. Evol.">
        <title>Analysis of the draft genome of the red seaweed Gracilariopsis chorda provides insights into genome size evolution in Rhodophyta.</title>
        <authorList>
            <person name="Lee J."/>
            <person name="Yang E.C."/>
            <person name="Graf L."/>
            <person name="Yang J.H."/>
            <person name="Qiu H."/>
            <person name="Zel Zion U."/>
            <person name="Chan C.X."/>
            <person name="Stephens T.G."/>
            <person name="Weber A.P.M."/>
            <person name="Boo G.H."/>
            <person name="Boo S.M."/>
            <person name="Kim K.M."/>
            <person name="Shin Y."/>
            <person name="Jung M."/>
            <person name="Lee S.J."/>
            <person name="Yim H.S."/>
            <person name="Lee J.H."/>
            <person name="Bhattacharya D."/>
            <person name="Yoon H.S."/>
        </authorList>
    </citation>
    <scope>NUCLEOTIDE SEQUENCE [LARGE SCALE GENOMIC DNA]</scope>
    <source>
        <strain evidence="5 6">SKKU-2015</strain>
        <tissue evidence="5">Whole body</tissue>
    </source>
</reference>
<dbReference type="InterPro" id="IPR004088">
    <property type="entry name" value="KH_dom_type_1"/>
</dbReference>
<keyword evidence="6" id="KW-1185">Reference proteome</keyword>
<feature type="compositionally biased region" description="Polar residues" evidence="3">
    <location>
        <begin position="55"/>
        <end position="67"/>
    </location>
</feature>
<feature type="region of interest" description="Disordered" evidence="3">
    <location>
        <begin position="376"/>
        <end position="398"/>
    </location>
</feature>
<gene>
    <name evidence="5" type="ORF">BWQ96_04841</name>
</gene>
<dbReference type="EMBL" id="NBIV01000061">
    <property type="protein sequence ID" value="PXF45426.1"/>
    <property type="molecule type" value="Genomic_DNA"/>
</dbReference>
<feature type="compositionally biased region" description="Polar residues" evidence="3">
    <location>
        <begin position="132"/>
        <end position="161"/>
    </location>
</feature>
<sequence>MAQVVADEATNDATNSSNSTPPDTTVTPDPPVNKHASTALRSMDRHSNQPRIHVQNATRPHSSTKPQLSSTHLNGSSSHSPVLPDALHHPHPTTSDLPPRQPADQTHHSQRLHPNNNTTLHHPLHPIPASKPLSTSQSTTKSEPSTLPSQPDTAPDSSSLDFSRPPHAPQPFNIVSSLNDMSLNPQIDYPSTLQIMPMGPPQIIPIHPQHPAQLPHQHRRHHQPPIIHQPHPHHQQQQTFEHWVPQERVGAVIGGHGTVIRNLQEKSGATIQVHNDTVRDELKLFTIFGTRAQYETAVQLVKEIVERPRPSSHHYTSHHPTSFDARSHQSSSVHSSNHMSTTKSSSTSDMCKTVYVPTSCVGLVIGRNGETIKSLQDRSGADIKVTPDRKATPGSDDRSILISGTEDAIATAHQLVSEIVNDARSRRPSHHGALQPGATFKGQPVITEALAVPNEKVGLIIGKKGITIRELQVKSGAKIQVAKDDSSIRNDGSRPIAITGARSQVEDAKAMIANKINVSMLTIIQPPSTFQSPFVGTHGMTLPPAQPHGMQYVMPPNVYDPEYSNGQIHTFPQVVDLTDPNNSHNRHPMAYVPSYFGFNNVAPMTQHGQYTPQAMQMPFNHGVHTLHQAQQPQSSQQQPLHDQASLQGPQQIQQQPQQQQQQQQQTQQQLQPPEQESQIPASAVVQSQQQVDGVTPPANMVARDANSGFVMFPSHPFHPMASQIQPQHLYPGIPNPRVFPPRESHAHAHAQAQMLAHAQAQAQAQMHSQPYSQLQPMGAAQPNEAAEAGPLLDQQAIETAQNPAPVPSEIEQQNR</sequence>
<dbReference type="STRING" id="448386.A0A2V3ITH5"/>
<dbReference type="Pfam" id="PF00013">
    <property type="entry name" value="KH_1"/>
    <property type="match status" value="3"/>
</dbReference>
<dbReference type="AlphaFoldDB" id="A0A2V3ITH5"/>
<dbReference type="InterPro" id="IPR004087">
    <property type="entry name" value="KH_dom"/>
</dbReference>
<evidence type="ECO:0000256" key="1">
    <source>
        <dbReference type="ARBA" id="ARBA00022737"/>
    </source>
</evidence>
<feature type="compositionally biased region" description="Low complexity" evidence="3">
    <location>
        <begin position="68"/>
        <end position="80"/>
    </location>
</feature>
<feature type="domain" description="K Homology" evidence="4">
    <location>
        <begin position="348"/>
        <end position="421"/>
    </location>
</feature>
<dbReference type="PROSITE" id="PS50084">
    <property type="entry name" value="KH_TYPE_1"/>
    <property type="match status" value="3"/>
</dbReference>
<name>A0A2V3ITH5_9FLOR</name>
<evidence type="ECO:0000313" key="6">
    <source>
        <dbReference type="Proteomes" id="UP000247409"/>
    </source>
</evidence>
<evidence type="ECO:0000313" key="5">
    <source>
        <dbReference type="EMBL" id="PXF45426.1"/>
    </source>
</evidence>
<dbReference type="SMART" id="SM00322">
    <property type="entry name" value="KH"/>
    <property type="match status" value="3"/>
</dbReference>
<dbReference type="CDD" id="cd00105">
    <property type="entry name" value="KH-I"/>
    <property type="match status" value="2"/>
</dbReference>
<feature type="region of interest" description="Disordered" evidence="3">
    <location>
        <begin position="1"/>
        <end position="174"/>
    </location>
</feature>
<dbReference type="InterPro" id="IPR036612">
    <property type="entry name" value="KH_dom_type_1_sf"/>
</dbReference>
<feature type="compositionally biased region" description="Low complexity" evidence="3">
    <location>
        <begin position="749"/>
        <end position="767"/>
    </location>
</feature>
<proteinExistence type="predicted"/>
<evidence type="ECO:0000256" key="3">
    <source>
        <dbReference type="SAM" id="MobiDB-lite"/>
    </source>
</evidence>
<evidence type="ECO:0000259" key="4">
    <source>
        <dbReference type="SMART" id="SM00322"/>
    </source>
</evidence>
<comment type="caution">
    <text evidence="5">The sequence shown here is derived from an EMBL/GenBank/DDBJ whole genome shotgun (WGS) entry which is preliminary data.</text>
</comment>
<feature type="compositionally biased region" description="Low complexity" evidence="3">
    <location>
        <begin position="14"/>
        <end position="27"/>
    </location>
</feature>
<dbReference type="PANTHER" id="PTHR10288">
    <property type="entry name" value="KH DOMAIN CONTAINING RNA BINDING PROTEIN"/>
    <property type="match status" value="1"/>
</dbReference>
<dbReference type="SUPFAM" id="SSF54791">
    <property type="entry name" value="Eukaryotic type KH-domain (KH-domain type I)"/>
    <property type="match status" value="3"/>
</dbReference>
<organism evidence="5 6">
    <name type="scientific">Gracilariopsis chorda</name>
    <dbReference type="NCBI Taxonomy" id="448386"/>
    <lineage>
        <taxon>Eukaryota</taxon>
        <taxon>Rhodophyta</taxon>
        <taxon>Florideophyceae</taxon>
        <taxon>Rhodymeniophycidae</taxon>
        <taxon>Gracilariales</taxon>
        <taxon>Gracilariaceae</taxon>
        <taxon>Gracilariopsis</taxon>
    </lineage>
</organism>
<protein>
    <submittedName>
        <fullName evidence="5">Far upstream element-binding protein 1</fullName>
    </submittedName>
</protein>
<dbReference type="OrthoDB" id="5204190at2759"/>
<accession>A0A2V3ITH5</accession>
<evidence type="ECO:0000256" key="2">
    <source>
        <dbReference type="PROSITE-ProRule" id="PRU00117"/>
    </source>
</evidence>
<feature type="compositionally biased region" description="Low complexity" evidence="3">
    <location>
        <begin position="318"/>
        <end position="348"/>
    </location>
</feature>
<feature type="region of interest" description="Disordered" evidence="3">
    <location>
        <begin position="745"/>
        <end position="815"/>
    </location>
</feature>
<feature type="domain" description="K Homology" evidence="4">
    <location>
        <begin position="444"/>
        <end position="517"/>
    </location>
</feature>
<keyword evidence="2" id="KW-0694">RNA-binding</keyword>
<feature type="region of interest" description="Disordered" evidence="3">
    <location>
        <begin position="308"/>
        <end position="348"/>
    </location>
</feature>
<feature type="compositionally biased region" description="Low complexity" evidence="3">
    <location>
        <begin position="626"/>
        <end position="691"/>
    </location>
</feature>
<keyword evidence="1" id="KW-0677">Repeat</keyword>
<dbReference type="GO" id="GO:0003723">
    <property type="term" value="F:RNA binding"/>
    <property type="evidence" value="ECO:0007669"/>
    <property type="project" value="UniProtKB-UniRule"/>
</dbReference>